<feature type="compositionally biased region" description="Polar residues" evidence="1">
    <location>
        <begin position="215"/>
        <end position="224"/>
    </location>
</feature>
<dbReference type="RefSeq" id="XP_028878332.1">
    <property type="nucleotide sequence ID" value="XM_029030421.1"/>
</dbReference>
<feature type="region of interest" description="Disordered" evidence="1">
    <location>
        <begin position="47"/>
        <end position="80"/>
    </location>
</feature>
<dbReference type="VEuPathDB" id="TriTrypDB:TM35_000471610"/>
<dbReference type="AlphaFoldDB" id="A0A1X0NHV9"/>
<evidence type="ECO:0000256" key="2">
    <source>
        <dbReference type="SAM" id="SignalP"/>
    </source>
</evidence>
<feature type="compositionally biased region" description="Polar residues" evidence="1">
    <location>
        <begin position="359"/>
        <end position="368"/>
    </location>
</feature>
<feature type="compositionally biased region" description="Low complexity" evidence="1">
    <location>
        <begin position="341"/>
        <end position="354"/>
    </location>
</feature>
<gene>
    <name evidence="3" type="ORF">TM35_000471610</name>
</gene>
<evidence type="ECO:0008006" key="5">
    <source>
        <dbReference type="Google" id="ProtNLM"/>
    </source>
</evidence>
<keyword evidence="4" id="KW-1185">Reference proteome</keyword>
<evidence type="ECO:0000313" key="4">
    <source>
        <dbReference type="Proteomes" id="UP000192257"/>
    </source>
</evidence>
<protein>
    <recommendedName>
        <fullName evidence="5">Mucin TcMUCII</fullName>
    </recommendedName>
</protein>
<dbReference type="Proteomes" id="UP000192257">
    <property type="component" value="Unassembled WGS sequence"/>
</dbReference>
<sequence>MTKAVMVRCYLLCLLTLALCCASGLVWADSPKPFTVGVPSLVRRATPVGDKSKRTDEDGAEVGEEESESPTCGDNSDSPRCAKTIAADIQGGVKAPKQLDEKDAHNLEKEALPQPADSENEKLLQASGPSLVRGEGVSPGAKEVAKSVESASTLPLQSKQQDQDLSVTITHPLPPGPTSLTISDPGASCASPSGVVLGSTCPNNRTSPGVGDNGTLHTSQSPETVTVGREGKPQHLSYDRPEPDTAASGHTGTSIRGDPVVSKEGLSRTDGKEGREENGKRVDETESTEASPNTDGSVEVGTHKNVNRDAGDNGVQSNSPTSPAPTENHLTKDKISNDGESTSTTTTTTTTTTTLLPELTNNNKANVDSSSISSSVWVRVPLLIVVTLACILVC</sequence>
<feature type="signal peptide" evidence="2">
    <location>
        <begin position="1"/>
        <end position="28"/>
    </location>
</feature>
<feature type="compositionally biased region" description="Polar residues" evidence="1">
    <location>
        <begin position="314"/>
        <end position="325"/>
    </location>
</feature>
<name>A0A1X0NHV9_9TRYP</name>
<organism evidence="3 4">
    <name type="scientific">Trypanosoma theileri</name>
    <dbReference type="NCBI Taxonomy" id="67003"/>
    <lineage>
        <taxon>Eukaryota</taxon>
        <taxon>Discoba</taxon>
        <taxon>Euglenozoa</taxon>
        <taxon>Kinetoplastea</taxon>
        <taxon>Metakinetoplastina</taxon>
        <taxon>Trypanosomatida</taxon>
        <taxon>Trypanosomatidae</taxon>
        <taxon>Trypanosoma</taxon>
    </lineage>
</organism>
<feature type="compositionally biased region" description="Polar residues" evidence="1">
    <location>
        <begin position="149"/>
        <end position="169"/>
    </location>
</feature>
<feature type="compositionally biased region" description="Basic and acidic residues" evidence="1">
    <location>
        <begin position="229"/>
        <end position="243"/>
    </location>
</feature>
<feature type="compositionally biased region" description="Basic and acidic residues" evidence="1">
    <location>
        <begin position="265"/>
        <end position="284"/>
    </location>
</feature>
<evidence type="ECO:0000256" key="1">
    <source>
        <dbReference type="SAM" id="MobiDB-lite"/>
    </source>
</evidence>
<proteinExistence type="predicted"/>
<comment type="caution">
    <text evidence="3">The sequence shown here is derived from an EMBL/GenBank/DDBJ whole genome shotgun (WGS) entry which is preliminary data.</text>
</comment>
<reference evidence="3 4" key="1">
    <citation type="submission" date="2017-03" db="EMBL/GenBank/DDBJ databases">
        <title>An alternative strategy for trypanosome survival in the mammalian bloodstream revealed through genome and transcriptome analysis of the ubiquitous bovine parasite Trypanosoma (Megatrypanum) theileri.</title>
        <authorList>
            <person name="Kelly S."/>
            <person name="Ivens A."/>
            <person name="Mott A."/>
            <person name="O'Neill E."/>
            <person name="Emms D."/>
            <person name="Macleod O."/>
            <person name="Voorheis P."/>
            <person name="Matthews J."/>
            <person name="Matthews K."/>
            <person name="Carrington M."/>
        </authorList>
    </citation>
    <scope>NUCLEOTIDE SEQUENCE [LARGE SCALE GENOMIC DNA]</scope>
    <source>
        <strain evidence="3">Edinburgh</strain>
    </source>
</reference>
<feature type="compositionally biased region" description="Acidic residues" evidence="1">
    <location>
        <begin position="58"/>
        <end position="68"/>
    </location>
</feature>
<feature type="region of interest" description="Disordered" evidence="1">
    <location>
        <begin position="127"/>
        <end position="368"/>
    </location>
</feature>
<keyword evidence="2" id="KW-0732">Signal</keyword>
<accession>A0A1X0NHV9</accession>
<evidence type="ECO:0000313" key="3">
    <source>
        <dbReference type="EMBL" id="ORC84266.1"/>
    </source>
</evidence>
<feature type="chain" id="PRO_5011964544" description="Mucin TcMUCII" evidence="2">
    <location>
        <begin position="29"/>
        <end position="394"/>
    </location>
</feature>
<dbReference type="EMBL" id="NBCO01000047">
    <property type="protein sequence ID" value="ORC84266.1"/>
    <property type="molecule type" value="Genomic_DNA"/>
</dbReference>
<dbReference type="GeneID" id="39990201"/>